<evidence type="ECO:0000313" key="3">
    <source>
        <dbReference type="Proteomes" id="UP000198725"/>
    </source>
</evidence>
<dbReference type="InterPro" id="IPR019734">
    <property type="entry name" value="TPR_rpt"/>
</dbReference>
<keyword evidence="3" id="KW-1185">Reference proteome</keyword>
<dbReference type="InterPro" id="IPR012668">
    <property type="entry name" value="CHP02466"/>
</dbReference>
<dbReference type="SMART" id="SM00028">
    <property type="entry name" value="TPR"/>
    <property type="match status" value="6"/>
</dbReference>
<dbReference type="PANTHER" id="PTHR12558">
    <property type="entry name" value="CELL DIVISION CYCLE 16,23,27"/>
    <property type="match status" value="1"/>
</dbReference>
<dbReference type="Pfam" id="PF13432">
    <property type="entry name" value="TPR_16"/>
    <property type="match status" value="1"/>
</dbReference>
<protein>
    <submittedName>
        <fullName evidence="2">Flp pilus assembly protein TadD, contains TPR repeats</fullName>
    </submittedName>
</protein>
<dbReference type="Gene3D" id="2.60.120.620">
    <property type="entry name" value="q2cbj1_9rhob like domain"/>
    <property type="match status" value="1"/>
</dbReference>
<evidence type="ECO:0000313" key="2">
    <source>
        <dbReference type="EMBL" id="SFK98940.1"/>
    </source>
</evidence>
<dbReference type="EMBL" id="FOSR01000010">
    <property type="protein sequence ID" value="SFK98940.1"/>
    <property type="molecule type" value="Genomic_DNA"/>
</dbReference>
<name>A0A1I4E1T1_9GAMM</name>
<evidence type="ECO:0000256" key="1">
    <source>
        <dbReference type="PROSITE-ProRule" id="PRU00339"/>
    </source>
</evidence>
<dbReference type="Proteomes" id="UP000198725">
    <property type="component" value="Unassembled WGS sequence"/>
</dbReference>
<accession>A0A1I4E1T1</accession>
<dbReference type="SUPFAM" id="SSF51197">
    <property type="entry name" value="Clavaminate synthase-like"/>
    <property type="match status" value="1"/>
</dbReference>
<dbReference type="InterPro" id="IPR011990">
    <property type="entry name" value="TPR-like_helical_dom_sf"/>
</dbReference>
<gene>
    <name evidence="2" type="ORF">SAMN05192579_110124</name>
</gene>
<dbReference type="AlphaFoldDB" id="A0A1I4E1T1"/>
<dbReference type="Pfam" id="PF14559">
    <property type="entry name" value="TPR_19"/>
    <property type="match status" value="2"/>
</dbReference>
<organism evidence="2 3">
    <name type="scientific">Rhodanobacter glycinis</name>
    <dbReference type="NCBI Taxonomy" id="582702"/>
    <lineage>
        <taxon>Bacteria</taxon>
        <taxon>Pseudomonadati</taxon>
        <taxon>Pseudomonadota</taxon>
        <taxon>Gammaproteobacteria</taxon>
        <taxon>Lysobacterales</taxon>
        <taxon>Rhodanobacteraceae</taxon>
        <taxon>Rhodanobacter</taxon>
    </lineage>
</organism>
<dbReference type="PROSITE" id="PS50005">
    <property type="entry name" value="TPR"/>
    <property type="match status" value="2"/>
</dbReference>
<dbReference type="Pfam" id="PF13759">
    <property type="entry name" value="2OG-FeII_Oxy_5"/>
    <property type="match status" value="1"/>
</dbReference>
<feature type="repeat" description="TPR" evidence="1">
    <location>
        <begin position="42"/>
        <end position="75"/>
    </location>
</feature>
<sequence>MPTTAPALLESMRQVGALLQAGDLRSAHQRLQAIVVEHPDCAEALRLLGGLRQSFGDAEGAEALLRQAMALDPNWAPTLTTLGELLLTSGRHDEAEPLLRRAATKLPHAALLLARHYNGNQRPADALALLAPLCATGHANAELAAQHVAALAAMGRHDEAIAYYRRAAEAAPDNSGAAHALAIALTAAGHHTEAERTASLALAHGRPSATIHFTHARSLIALGEFARAEAALRDGLRLEPRNVEAHDHLARLVWMRTGDPAQATDSLDQALQKFTGDEALLAAKAAILQGTGDARGAHACLSAPASHAQATPVLLVRAGLAALEFDPAIARSLAERALHVSPASTAARNLLAAALLGVGDARHALHHCEALLTETPDDQYLIALQTTAWRLLGDVRHDAYCDYAHLVRPCRLQAPSGWPDLASFLADLQRSLECLHDPHGHPLLFQSLRHGTETTADLTRHTDPVIQALFNAFDAPIRDYLAHIGHGDDPLRRRHRDSYRFNGSWSVRLHSSGYHANHVHPRGWISSAFYVDLPEGMAGATTPDGCLAFGEPGIVTTPPLHAQHSVRPEAGTLVLFPSYVWHGTVPFYSDRARLTVAFDAVPERAM</sequence>
<dbReference type="Gene3D" id="1.25.40.10">
    <property type="entry name" value="Tetratricopeptide repeat domain"/>
    <property type="match status" value="2"/>
</dbReference>
<reference evidence="3" key="1">
    <citation type="submission" date="2016-10" db="EMBL/GenBank/DDBJ databases">
        <authorList>
            <person name="Varghese N."/>
            <person name="Submissions S."/>
        </authorList>
    </citation>
    <scope>NUCLEOTIDE SEQUENCE [LARGE SCALE GENOMIC DNA]</scope>
    <source>
        <strain evidence="3">MO64</strain>
    </source>
</reference>
<feature type="repeat" description="TPR" evidence="1">
    <location>
        <begin position="141"/>
        <end position="174"/>
    </location>
</feature>
<proteinExistence type="predicted"/>
<keyword evidence="1" id="KW-0802">TPR repeat</keyword>
<dbReference type="SUPFAM" id="SSF48452">
    <property type="entry name" value="TPR-like"/>
    <property type="match status" value="3"/>
</dbReference>
<dbReference type="PANTHER" id="PTHR12558:SF13">
    <property type="entry name" value="CELL DIVISION CYCLE PROTEIN 27 HOMOLOG"/>
    <property type="match status" value="1"/>
</dbReference>
<dbReference type="RefSeq" id="WP_092704254.1">
    <property type="nucleotide sequence ID" value="NZ_FOSR01000010.1"/>
</dbReference>